<name>A0A7M2Z0K3_9ACTN</name>
<protein>
    <submittedName>
        <fullName evidence="1">Uncharacterized protein</fullName>
    </submittedName>
</protein>
<organism evidence="1 2">
    <name type="scientific">Gaiella occulta</name>
    <dbReference type="NCBI Taxonomy" id="1002870"/>
    <lineage>
        <taxon>Bacteria</taxon>
        <taxon>Bacillati</taxon>
        <taxon>Actinomycetota</taxon>
        <taxon>Thermoleophilia</taxon>
        <taxon>Gaiellales</taxon>
        <taxon>Gaiellaceae</taxon>
        <taxon>Gaiella</taxon>
    </lineage>
</organism>
<proteinExistence type="predicted"/>
<dbReference type="AlphaFoldDB" id="A0A7M2Z0K3"/>
<sequence>MLEQVVDRLLARVGELYPGDVPVPVADAGEIARRGYLWRVAETETFAAARAPTPGLPERLHPITAGELARELADAEPLGRPDPGDPGTITWTVPGPGGHVRHYGALASIEAAGLADRALKREWLYGFLYRCCEEAGQARPVEEGKATSP</sequence>
<reference evidence="2" key="2">
    <citation type="journal article" date="2019" name="MicrobiologyOpen">
        <title>High-quality draft genome sequence of Gaiella occulta isolated from a 150 meter deep mineral water borehole and comparison with the genome sequences of other deep-branching lineages of the phylum Actinobacteria.</title>
        <authorList>
            <person name="Severino R."/>
            <person name="Froufe H.J.C."/>
            <person name="Barroso C."/>
            <person name="Albuquerque L."/>
            <person name="Lobo-da-Cunha A."/>
            <person name="da Costa M.S."/>
            <person name="Egas C."/>
        </authorList>
    </citation>
    <scope>NUCLEOTIDE SEQUENCE [LARGE SCALE GENOMIC DNA]</scope>
    <source>
        <strain evidence="2">F2-233</strain>
    </source>
</reference>
<gene>
    <name evidence="1" type="ORF">Gocc_0249</name>
</gene>
<evidence type="ECO:0000313" key="1">
    <source>
        <dbReference type="EMBL" id="RDI75830.1"/>
    </source>
</evidence>
<keyword evidence="2" id="KW-1185">Reference proteome</keyword>
<accession>A0A7M2Z0K3</accession>
<reference evidence="1 2" key="1">
    <citation type="submission" date="2018-07" db="EMBL/GenBank/DDBJ databases">
        <title>High-quality-draft genome sequence of Gaiella occulta.</title>
        <authorList>
            <person name="Severino R."/>
            <person name="Froufe H.J.C."/>
            <person name="Rainey F.A."/>
            <person name="Barroso C."/>
            <person name="Albuquerque L."/>
            <person name="Lobo-Da-Cunha A."/>
            <person name="Da Costa M.S."/>
            <person name="Egas C."/>
        </authorList>
    </citation>
    <scope>NUCLEOTIDE SEQUENCE [LARGE SCALE GENOMIC DNA]</scope>
    <source>
        <strain evidence="1 2">F2-233</strain>
    </source>
</reference>
<dbReference type="Proteomes" id="UP000254134">
    <property type="component" value="Unassembled WGS sequence"/>
</dbReference>
<comment type="caution">
    <text evidence="1">The sequence shown here is derived from an EMBL/GenBank/DDBJ whole genome shotgun (WGS) entry which is preliminary data.</text>
</comment>
<dbReference type="RefSeq" id="WP_114794714.1">
    <property type="nucleotide sequence ID" value="NZ_QQZY01000001.1"/>
</dbReference>
<dbReference type="EMBL" id="QQZY01000001">
    <property type="protein sequence ID" value="RDI75830.1"/>
    <property type="molecule type" value="Genomic_DNA"/>
</dbReference>
<evidence type="ECO:0000313" key="2">
    <source>
        <dbReference type="Proteomes" id="UP000254134"/>
    </source>
</evidence>